<evidence type="ECO:0000313" key="5">
    <source>
        <dbReference type="Proteomes" id="UP000678499"/>
    </source>
</evidence>
<keyword evidence="1" id="KW-0677">Repeat</keyword>
<dbReference type="OrthoDB" id="539213at2759"/>
<evidence type="ECO:0000256" key="3">
    <source>
        <dbReference type="PROSITE-ProRule" id="PRU00023"/>
    </source>
</evidence>
<dbReference type="EMBL" id="CAJPEX010002711">
    <property type="protein sequence ID" value="CAG0921394.1"/>
    <property type="molecule type" value="Genomic_DNA"/>
</dbReference>
<reference evidence="4" key="1">
    <citation type="submission" date="2020-11" db="EMBL/GenBank/DDBJ databases">
        <authorList>
            <person name="Tran Van P."/>
        </authorList>
    </citation>
    <scope>NUCLEOTIDE SEQUENCE</scope>
</reference>
<dbReference type="PROSITE" id="PS50088">
    <property type="entry name" value="ANK_REPEAT"/>
    <property type="match status" value="1"/>
</dbReference>
<evidence type="ECO:0000256" key="1">
    <source>
        <dbReference type="ARBA" id="ARBA00022737"/>
    </source>
</evidence>
<proteinExistence type="predicted"/>
<dbReference type="AlphaFoldDB" id="A0A7R9GI35"/>
<dbReference type="InterPro" id="IPR002110">
    <property type="entry name" value="Ankyrin_rpt"/>
</dbReference>
<dbReference type="Proteomes" id="UP000678499">
    <property type="component" value="Unassembled WGS sequence"/>
</dbReference>
<protein>
    <submittedName>
        <fullName evidence="4">Uncharacterized protein</fullName>
    </submittedName>
</protein>
<evidence type="ECO:0000256" key="2">
    <source>
        <dbReference type="ARBA" id="ARBA00023043"/>
    </source>
</evidence>
<evidence type="ECO:0000313" key="4">
    <source>
        <dbReference type="EMBL" id="CAD7281242.1"/>
    </source>
</evidence>
<keyword evidence="5" id="KW-1185">Reference proteome</keyword>
<gene>
    <name evidence="4" type="ORF">NMOB1V02_LOCUS8893</name>
</gene>
<dbReference type="PANTHER" id="PTHR24171">
    <property type="entry name" value="ANKYRIN REPEAT DOMAIN-CONTAINING PROTEIN 39-RELATED"/>
    <property type="match status" value="1"/>
</dbReference>
<dbReference type="EMBL" id="OA884748">
    <property type="protein sequence ID" value="CAD7281242.1"/>
    <property type="molecule type" value="Genomic_DNA"/>
</dbReference>
<dbReference type="InterPro" id="IPR036770">
    <property type="entry name" value="Ankyrin_rpt-contain_sf"/>
</dbReference>
<organism evidence="4">
    <name type="scientific">Notodromas monacha</name>
    <dbReference type="NCBI Taxonomy" id="399045"/>
    <lineage>
        <taxon>Eukaryota</taxon>
        <taxon>Metazoa</taxon>
        <taxon>Ecdysozoa</taxon>
        <taxon>Arthropoda</taxon>
        <taxon>Crustacea</taxon>
        <taxon>Oligostraca</taxon>
        <taxon>Ostracoda</taxon>
        <taxon>Podocopa</taxon>
        <taxon>Podocopida</taxon>
        <taxon>Cypridocopina</taxon>
        <taxon>Cypridoidea</taxon>
        <taxon>Cyprididae</taxon>
        <taxon>Notodromas</taxon>
    </lineage>
</organism>
<sequence>MEEVTTKLNPHGSTEVVSLLLDRGLDEMHKDNSGWAPLHYASFEGHAEVCLQLLDAGAKY</sequence>
<feature type="repeat" description="ANK" evidence="3">
    <location>
        <begin position="33"/>
        <end position="60"/>
    </location>
</feature>
<dbReference type="SUPFAM" id="SSF48403">
    <property type="entry name" value="Ankyrin repeat"/>
    <property type="match status" value="1"/>
</dbReference>
<name>A0A7R9GI35_9CRUS</name>
<dbReference type="Gene3D" id="1.25.40.20">
    <property type="entry name" value="Ankyrin repeat-containing domain"/>
    <property type="match status" value="1"/>
</dbReference>
<accession>A0A7R9GI35</accession>
<keyword evidence="2 3" id="KW-0040">ANK repeat</keyword>
<dbReference type="Pfam" id="PF12796">
    <property type="entry name" value="Ank_2"/>
    <property type="match status" value="1"/>
</dbReference>
<dbReference type="PROSITE" id="PS50297">
    <property type="entry name" value="ANK_REP_REGION"/>
    <property type="match status" value="1"/>
</dbReference>